<accession>A0A7R9BI60</accession>
<dbReference type="EMBL" id="CAJPEX010000291">
    <property type="protein sequence ID" value="CAG0914883.1"/>
    <property type="molecule type" value="Genomic_DNA"/>
</dbReference>
<evidence type="ECO:0000313" key="5">
    <source>
        <dbReference type="Proteomes" id="UP000678499"/>
    </source>
</evidence>
<organism evidence="4">
    <name type="scientific">Notodromas monacha</name>
    <dbReference type="NCBI Taxonomy" id="399045"/>
    <lineage>
        <taxon>Eukaryota</taxon>
        <taxon>Metazoa</taxon>
        <taxon>Ecdysozoa</taxon>
        <taxon>Arthropoda</taxon>
        <taxon>Crustacea</taxon>
        <taxon>Oligostraca</taxon>
        <taxon>Ostracoda</taxon>
        <taxon>Podocopa</taxon>
        <taxon>Podocopida</taxon>
        <taxon>Cypridocopina</taxon>
        <taxon>Cypridoidea</taxon>
        <taxon>Cyprididae</taxon>
        <taxon>Notodromas</taxon>
    </lineage>
</organism>
<feature type="compositionally biased region" description="Basic and acidic residues" evidence="2">
    <location>
        <begin position="501"/>
        <end position="512"/>
    </location>
</feature>
<evidence type="ECO:0000313" key="4">
    <source>
        <dbReference type="EMBL" id="CAD7274731.1"/>
    </source>
</evidence>
<feature type="domain" description="BAH" evidence="3">
    <location>
        <begin position="818"/>
        <end position="946"/>
    </location>
</feature>
<dbReference type="Gene3D" id="2.30.30.490">
    <property type="match status" value="1"/>
</dbReference>
<name>A0A7R9BI60_9CRUS</name>
<protein>
    <recommendedName>
        <fullName evidence="3">BAH domain-containing protein</fullName>
    </recommendedName>
</protein>
<dbReference type="InterPro" id="IPR001025">
    <property type="entry name" value="BAH_dom"/>
</dbReference>
<dbReference type="InterPro" id="IPR048924">
    <property type="entry name" value="BAHCC1-like_Tudor"/>
</dbReference>
<evidence type="ECO:0000256" key="1">
    <source>
        <dbReference type="SAM" id="Coils"/>
    </source>
</evidence>
<dbReference type="PANTHER" id="PTHR12505">
    <property type="entry name" value="PHD FINGER TRANSCRIPTION FACTOR"/>
    <property type="match status" value="1"/>
</dbReference>
<dbReference type="OrthoDB" id="6426227at2759"/>
<dbReference type="SMART" id="SM00439">
    <property type="entry name" value="BAH"/>
    <property type="match status" value="1"/>
</dbReference>
<feature type="coiled-coil region" evidence="1">
    <location>
        <begin position="78"/>
        <end position="105"/>
    </location>
</feature>
<keyword evidence="5" id="KW-1185">Reference proteome</keyword>
<proteinExistence type="predicted"/>
<reference evidence="4" key="1">
    <citation type="submission" date="2020-11" db="EMBL/GenBank/DDBJ databases">
        <authorList>
            <person name="Tran Van P."/>
        </authorList>
    </citation>
    <scope>NUCLEOTIDE SEQUENCE</scope>
</reference>
<gene>
    <name evidence="4" type="ORF">NMOB1V02_LOCUS2553</name>
</gene>
<feature type="region of interest" description="Disordered" evidence="2">
    <location>
        <begin position="477"/>
        <end position="520"/>
    </location>
</feature>
<dbReference type="PANTHER" id="PTHR12505:SF24">
    <property type="entry name" value="PROTEIN WINGED EYE"/>
    <property type="match status" value="1"/>
</dbReference>
<dbReference type="AlphaFoldDB" id="A0A7R9BI60"/>
<dbReference type="Pfam" id="PF01426">
    <property type="entry name" value="BAH"/>
    <property type="match status" value="1"/>
</dbReference>
<dbReference type="InterPro" id="IPR052429">
    <property type="entry name" value="BAH_domain_protein"/>
</dbReference>
<dbReference type="Gene3D" id="2.30.30.140">
    <property type="match status" value="1"/>
</dbReference>
<dbReference type="InterPro" id="IPR043151">
    <property type="entry name" value="BAH_sf"/>
</dbReference>
<dbReference type="Proteomes" id="UP000678499">
    <property type="component" value="Unassembled WGS sequence"/>
</dbReference>
<dbReference type="GO" id="GO:0003682">
    <property type="term" value="F:chromatin binding"/>
    <property type="evidence" value="ECO:0007669"/>
    <property type="project" value="InterPro"/>
</dbReference>
<evidence type="ECO:0000256" key="2">
    <source>
        <dbReference type="SAM" id="MobiDB-lite"/>
    </source>
</evidence>
<feature type="region of interest" description="Disordered" evidence="2">
    <location>
        <begin position="714"/>
        <end position="745"/>
    </location>
</feature>
<dbReference type="Pfam" id="PF21744">
    <property type="entry name" value="BAHCC1-like_Tudor"/>
    <property type="match status" value="1"/>
</dbReference>
<dbReference type="EMBL" id="OA882328">
    <property type="protein sequence ID" value="CAD7274731.1"/>
    <property type="molecule type" value="Genomic_DNA"/>
</dbReference>
<sequence>MDETLAKFSADIAEGVCADVQAGVDESEVAVEDILSRLAEIEKLAELIREDSSRCRARAMPNARASVTTKLESHFEIIDRIEDRVNQLCSELNEVEARVNRAELTVRTGIFKFPTMTTESSLTSVERLQDAIEFSMTKNMSSLSCALLGERTRKCVRRPAMKPVGFDALHPVTSWKPSWMRDCDSNGSTSLRNKSLHSRVIESDLSVAADDSDDVSREFSADFQSSALMESKPLDLSLKSDVVSAFISKPVKSPEDVELKPSVGAPAIGDDENNNTEKNFVVEHHFQNADVHSKYILPENAMNLDLLARWAGYRRAIEREIVAEFSSSTGRRMPVGLEFLCIVADVYLKRLNEQERNRDRMIGSVARRHRSEASQAEVQAFIKRKARQHSENPFPVEEPFFNDDLSELSEEELSILLAIRELWKRIDEIRAEFTALPVGRRKTSVRRVPRCRRKSAPQVKKVASNVLVLPSIKSIEEPPREETRERSESPLPHRRKIKPKLKAEAKIREPDPPMKTGYTPTEPSPDYVEQKLIPQNFGISLDVQGKHILDAHSVKEEMVVKREVNDDLTDRTSIPLKPRITEADLKDCDRMGVLFFDVESFGTGYIEAVEVPMYFRLRLHRERSNRDRFLSIDEVTDILLMEVVATEDTIRQGSRVCAKWSRQVGGLFPGTVSSPPKDGEVWVDFDDGDSGSIPLKDVRLLPADYPIMVQVSNPVTNPRKRRRTSSSSRLNLPVTPPLESNLHDMDLKPSTLENGDSFCEAEVKIENGHGVCSADEFDGDSSDVKIWEWSDESNAFKRFKLGRKKRIFHEEICRGSEERIRVGDCAVFRTGDPDSRPYIGRILQFWEACGKRSMSVRVSWFYRPDETKGLASSIPHNGLFSSTHTDENDVRSIARKCIVVSHEEYKKARNRDGAMFLAKSAQVEPSDVYFCAGEYDPVSEKIVLRVPFCSA</sequence>
<dbReference type="PROSITE" id="PS51038">
    <property type="entry name" value="BAH"/>
    <property type="match status" value="1"/>
</dbReference>
<keyword evidence="1" id="KW-0175">Coiled coil</keyword>
<evidence type="ECO:0000259" key="3">
    <source>
        <dbReference type="PROSITE" id="PS51038"/>
    </source>
</evidence>
<feature type="compositionally biased region" description="Basic and acidic residues" evidence="2">
    <location>
        <begin position="477"/>
        <end position="488"/>
    </location>
</feature>